<accession>A0A0F8Y0I8</accession>
<name>A0A0F8Y0I8_9ZZZZ</name>
<proteinExistence type="predicted"/>
<comment type="caution">
    <text evidence="1">The sequence shown here is derived from an EMBL/GenBank/DDBJ whole genome shotgun (WGS) entry which is preliminary data.</text>
</comment>
<dbReference type="AlphaFoldDB" id="A0A0F8Y0I8"/>
<reference evidence="1" key="1">
    <citation type="journal article" date="2015" name="Nature">
        <title>Complex archaea that bridge the gap between prokaryotes and eukaryotes.</title>
        <authorList>
            <person name="Spang A."/>
            <person name="Saw J.H."/>
            <person name="Jorgensen S.L."/>
            <person name="Zaremba-Niedzwiedzka K."/>
            <person name="Martijn J."/>
            <person name="Lind A.E."/>
            <person name="van Eijk R."/>
            <person name="Schleper C."/>
            <person name="Guy L."/>
            <person name="Ettema T.J."/>
        </authorList>
    </citation>
    <scope>NUCLEOTIDE SEQUENCE</scope>
</reference>
<dbReference type="EMBL" id="LAZR01056121">
    <property type="protein sequence ID" value="KKK74862.1"/>
    <property type="molecule type" value="Genomic_DNA"/>
</dbReference>
<organism evidence="1">
    <name type="scientific">marine sediment metagenome</name>
    <dbReference type="NCBI Taxonomy" id="412755"/>
    <lineage>
        <taxon>unclassified sequences</taxon>
        <taxon>metagenomes</taxon>
        <taxon>ecological metagenomes</taxon>
    </lineage>
</organism>
<protein>
    <submittedName>
        <fullName evidence="1">Uncharacterized protein</fullName>
    </submittedName>
</protein>
<sequence length="148" mass="16516">MARVDYFTIEEAIKAVLDDDSDLEGVEVLIEEELTIQRGNVVGIYLDDRDAPEEDQSLSAGTRTRFNVRFSIWCWHFGVGRDRRVPMEQRDDLIGKVEIALMKERTLNGTVNSSWLEGGEFLSGPDPTGNQFMSGASVMLIADVTATT</sequence>
<gene>
    <name evidence="1" type="ORF">LCGC14_2879510</name>
</gene>
<evidence type="ECO:0000313" key="1">
    <source>
        <dbReference type="EMBL" id="KKK74862.1"/>
    </source>
</evidence>